<dbReference type="CDD" id="cd00118">
    <property type="entry name" value="LysM"/>
    <property type="match status" value="1"/>
</dbReference>
<accession>A0A9D1FXI5</accession>
<dbReference type="GO" id="GO:0042742">
    <property type="term" value="P:defense response to bacterium"/>
    <property type="evidence" value="ECO:0007669"/>
    <property type="project" value="UniProtKB-KW"/>
</dbReference>
<dbReference type="Proteomes" id="UP000824139">
    <property type="component" value="Unassembled WGS sequence"/>
</dbReference>
<comment type="catalytic activity">
    <reaction evidence="3">
        <text>Hydrolysis of (1-&gt;4)-beta-linkages between N-acetylmuramic acid and N-acetyl-D-glucosamine residues in a peptidoglycan and between N-acetyl-D-glucosamine residues in chitodextrins.</text>
        <dbReference type="EC" id="3.2.1.17"/>
    </reaction>
</comment>
<evidence type="ECO:0000259" key="4">
    <source>
        <dbReference type="PROSITE" id="PS51782"/>
    </source>
</evidence>
<dbReference type="InterPro" id="IPR002196">
    <property type="entry name" value="Glyco_hydro_24"/>
</dbReference>
<dbReference type="GO" id="GO:0003796">
    <property type="term" value="F:lysozyme activity"/>
    <property type="evidence" value="ECO:0007669"/>
    <property type="project" value="UniProtKB-EC"/>
</dbReference>
<keyword evidence="1 3" id="KW-0929">Antimicrobial</keyword>
<keyword evidence="3" id="KW-0326">Glycosidase</keyword>
<comment type="caution">
    <text evidence="5">The sequence shown here is derived from an EMBL/GenBank/DDBJ whole genome shotgun (WGS) entry which is preliminary data.</text>
</comment>
<dbReference type="PROSITE" id="PS51782">
    <property type="entry name" value="LYSM"/>
    <property type="match status" value="1"/>
</dbReference>
<dbReference type="GO" id="GO:0031640">
    <property type="term" value="P:killing of cells of another organism"/>
    <property type="evidence" value="ECO:0007669"/>
    <property type="project" value="UniProtKB-KW"/>
</dbReference>
<proteinExistence type="inferred from homology"/>
<gene>
    <name evidence="5" type="ORF">IAD41_09770</name>
</gene>
<organism evidence="5 6">
    <name type="scientific">Candidatus Scatenecus faecavium</name>
    <dbReference type="NCBI Taxonomy" id="2840915"/>
    <lineage>
        <taxon>Bacteria</taxon>
        <taxon>Candidatus Scatenecus</taxon>
    </lineage>
</organism>
<dbReference type="EMBL" id="DVJO01000215">
    <property type="protein sequence ID" value="HIS83877.1"/>
    <property type="molecule type" value="Genomic_DNA"/>
</dbReference>
<dbReference type="GO" id="GO:0016998">
    <property type="term" value="P:cell wall macromolecule catabolic process"/>
    <property type="evidence" value="ECO:0007669"/>
    <property type="project" value="InterPro"/>
</dbReference>
<dbReference type="SUPFAM" id="SSF53955">
    <property type="entry name" value="Lysozyme-like"/>
    <property type="match status" value="1"/>
</dbReference>
<dbReference type="Gene3D" id="3.10.350.10">
    <property type="entry name" value="LysM domain"/>
    <property type="match status" value="1"/>
</dbReference>
<dbReference type="Pfam" id="PF00959">
    <property type="entry name" value="Phage_lysozyme"/>
    <property type="match status" value="1"/>
</dbReference>
<feature type="domain" description="LysM" evidence="4">
    <location>
        <begin position="85"/>
        <end position="130"/>
    </location>
</feature>
<dbReference type="Gene3D" id="1.10.530.40">
    <property type="match status" value="1"/>
</dbReference>
<evidence type="ECO:0000313" key="5">
    <source>
        <dbReference type="EMBL" id="HIS83877.1"/>
    </source>
</evidence>
<evidence type="ECO:0000256" key="1">
    <source>
        <dbReference type="ARBA" id="ARBA00022529"/>
    </source>
</evidence>
<dbReference type="Pfam" id="PF01476">
    <property type="entry name" value="LysM"/>
    <property type="match status" value="1"/>
</dbReference>
<keyword evidence="3" id="KW-0378">Hydrolase</keyword>
<evidence type="ECO:0000256" key="2">
    <source>
        <dbReference type="ARBA" id="ARBA00022638"/>
    </source>
</evidence>
<reference evidence="5" key="1">
    <citation type="submission" date="2020-10" db="EMBL/GenBank/DDBJ databases">
        <authorList>
            <person name="Gilroy R."/>
        </authorList>
    </citation>
    <scope>NUCLEOTIDE SEQUENCE</scope>
    <source>
        <strain evidence="5">CHK152-2994</strain>
    </source>
</reference>
<reference evidence="5" key="2">
    <citation type="journal article" date="2021" name="PeerJ">
        <title>Extensive microbial diversity within the chicken gut microbiome revealed by metagenomics and culture.</title>
        <authorList>
            <person name="Gilroy R."/>
            <person name="Ravi A."/>
            <person name="Getino M."/>
            <person name="Pursley I."/>
            <person name="Horton D.L."/>
            <person name="Alikhan N.F."/>
            <person name="Baker D."/>
            <person name="Gharbi K."/>
            <person name="Hall N."/>
            <person name="Watson M."/>
            <person name="Adriaenssens E.M."/>
            <person name="Foster-Nyarko E."/>
            <person name="Jarju S."/>
            <person name="Secka A."/>
            <person name="Antonio M."/>
            <person name="Oren A."/>
            <person name="Chaudhuri R.R."/>
            <person name="La Ragione R."/>
            <person name="Hildebrand F."/>
            <person name="Pallen M.J."/>
        </authorList>
    </citation>
    <scope>NUCLEOTIDE SEQUENCE</scope>
    <source>
        <strain evidence="5">CHK152-2994</strain>
    </source>
</reference>
<name>A0A9D1FXI5_9BACT</name>
<dbReference type="GO" id="GO:0009253">
    <property type="term" value="P:peptidoglycan catabolic process"/>
    <property type="evidence" value="ECO:0007669"/>
    <property type="project" value="InterPro"/>
</dbReference>
<dbReference type="InterPro" id="IPR023347">
    <property type="entry name" value="Lysozyme_dom_sf"/>
</dbReference>
<evidence type="ECO:0000313" key="6">
    <source>
        <dbReference type="Proteomes" id="UP000824139"/>
    </source>
</evidence>
<sequence>MPDFDYEKLFKMFDFNEIVYGQKAASQTNPKYSAQYTLPKGKGWRSIASKFIISKKDFIKNNQHLAKYFENEKLSIPAGTKFNVPGHKAQKGDTATSIATKYGMTVKEFLELNNMDNKTAKVLKDKVYYVYAQPSEAFKKKMQAPIPEPQLEIKPPLAPQPVPSKAPVIERTTQTRPNNPVNNSVEISEMSDAQKIKSVSKKSDVSKVTGISQEFINKLIEFEGVKRELSEDPISRPIVGIGHDLACRPKKELQKYRKLKARGYKLSDKDMYQLLTKDILEAQNGLKKTFGANYNKLTHAQKEALIDLIFNTGVSTFRESKKLIGHINEGFKHKGKNPKKADACFYNAAMEFDHRVAGGEVLPGLCKRRINDMMIFTNHKPSQMPRKVLEKLYENYAKGLYAARNKTEYFRTTNELMGCQLVKNRRGRIETASLSKPTRWINNKRNIMTDVVLK</sequence>
<comment type="similarity">
    <text evidence="3">Belongs to the glycosyl hydrolase 24 family.</text>
</comment>
<protein>
    <recommendedName>
        <fullName evidence="3">Lysozyme</fullName>
        <ecNumber evidence="3">3.2.1.17</ecNumber>
    </recommendedName>
</protein>
<dbReference type="EC" id="3.2.1.17" evidence="3"/>
<dbReference type="InterPro" id="IPR018392">
    <property type="entry name" value="LysM"/>
</dbReference>
<dbReference type="SUPFAM" id="SSF54106">
    <property type="entry name" value="LysM domain"/>
    <property type="match status" value="1"/>
</dbReference>
<evidence type="ECO:0000256" key="3">
    <source>
        <dbReference type="RuleBase" id="RU003788"/>
    </source>
</evidence>
<dbReference type="InterPro" id="IPR036779">
    <property type="entry name" value="LysM_dom_sf"/>
</dbReference>
<dbReference type="AlphaFoldDB" id="A0A9D1FXI5"/>
<dbReference type="InterPro" id="IPR023346">
    <property type="entry name" value="Lysozyme-like_dom_sf"/>
</dbReference>
<keyword evidence="2 3" id="KW-0081">Bacteriolytic enzyme</keyword>